<feature type="region of interest" description="Disordered" evidence="1">
    <location>
        <begin position="54"/>
        <end position="75"/>
    </location>
</feature>
<feature type="compositionally biased region" description="Polar residues" evidence="1">
    <location>
        <begin position="54"/>
        <end position="70"/>
    </location>
</feature>
<comment type="caution">
    <text evidence="2">The sequence shown here is derived from an EMBL/GenBank/DDBJ whole genome shotgun (WGS) entry which is preliminary data.</text>
</comment>
<keyword evidence="3" id="KW-1185">Reference proteome</keyword>
<evidence type="ECO:0000313" key="2">
    <source>
        <dbReference type="EMBL" id="KAK3784230.1"/>
    </source>
</evidence>
<dbReference type="Proteomes" id="UP001283361">
    <property type="component" value="Unassembled WGS sequence"/>
</dbReference>
<evidence type="ECO:0000313" key="3">
    <source>
        <dbReference type="Proteomes" id="UP001283361"/>
    </source>
</evidence>
<reference evidence="2" key="1">
    <citation type="journal article" date="2023" name="G3 (Bethesda)">
        <title>A reference genome for the long-term kleptoplast-retaining sea slug Elysia crispata morphotype clarki.</title>
        <authorList>
            <person name="Eastman K.E."/>
            <person name="Pendleton A.L."/>
            <person name="Shaikh M.A."/>
            <person name="Suttiyut T."/>
            <person name="Ogas R."/>
            <person name="Tomko P."/>
            <person name="Gavelis G."/>
            <person name="Widhalm J.R."/>
            <person name="Wisecaver J.H."/>
        </authorList>
    </citation>
    <scope>NUCLEOTIDE SEQUENCE</scope>
    <source>
        <strain evidence="2">ECLA1</strain>
    </source>
</reference>
<protein>
    <submittedName>
        <fullName evidence="2">Uncharacterized protein</fullName>
    </submittedName>
</protein>
<accession>A0AAE1DVU5</accession>
<proteinExistence type="predicted"/>
<dbReference type="EMBL" id="JAWDGP010002298">
    <property type="protein sequence ID" value="KAK3784230.1"/>
    <property type="molecule type" value="Genomic_DNA"/>
</dbReference>
<dbReference type="AlphaFoldDB" id="A0AAE1DVU5"/>
<name>A0AAE1DVU5_9GAST</name>
<organism evidence="2 3">
    <name type="scientific">Elysia crispata</name>
    <name type="common">lettuce slug</name>
    <dbReference type="NCBI Taxonomy" id="231223"/>
    <lineage>
        <taxon>Eukaryota</taxon>
        <taxon>Metazoa</taxon>
        <taxon>Spiralia</taxon>
        <taxon>Lophotrochozoa</taxon>
        <taxon>Mollusca</taxon>
        <taxon>Gastropoda</taxon>
        <taxon>Heterobranchia</taxon>
        <taxon>Euthyneura</taxon>
        <taxon>Panpulmonata</taxon>
        <taxon>Sacoglossa</taxon>
        <taxon>Placobranchoidea</taxon>
        <taxon>Plakobranchidae</taxon>
        <taxon>Elysia</taxon>
    </lineage>
</organism>
<gene>
    <name evidence="2" type="ORF">RRG08_055759</name>
</gene>
<sequence length="141" mass="15853">MPHLLNLLKSPQANHFVDPHPSRLIHPKSLSVYPPRRQFDRYQSLRLVLQSLSGRATTSQGETEPATSSGLPCLSDVDRSVGPGPCDRVLTAGHNLEGFKTRSNVHARQYRNSSVLKRVENCRRSLHVLKEDYQETLSGKK</sequence>
<evidence type="ECO:0000256" key="1">
    <source>
        <dbReference type="SAM" id="MobiDB-lite"/>
    </source>
</evidence>